<evidence type="ECO:0000256" key="6">
    <source>
        <dbReference type="RuleBase" id="RU361153"/>
    </source>
</evidence>
<organism evidence="9 10">
    <name type="scientific">Mycena citricolor</name>
    <dbReference type="NCBI Taxonomy" id="2018698"/>
    <lineage>
        <taxon>Eukaryota</taxon>
        <taxon>Fungi</taxon>
        <taxon>Dikarya</taxon>
        <taxon>Basidiomycota</taxon>
        <taxon>Agaricomycotina</taxon>
        <taxon>Agaricomycetes</taxon>
        <taxon>Agaricomycetidae</taxon>
        <taxon>Agaricales</taxon>
        <taxon>Marasmiineae</taxon>
        <taxon>Mycenaceae</taxon>
        <taxon>Mycena</taxon>
    </lineage>
</organism>
<evidence type="ECO:0000256" key="7">
    <source>
        <dbReference type="SAM" id="SignalP"/>
    </source>
</evidence>
<dbReference type="InterPro" id="IPR017853">
    <property type="entry name" value="GH"/>
</dbReference>
<dbReference type="EC" id="3.2.1.4" evidence="3"/>
<dbReference type="InterPro" id="IPR001547">
    <property type="entry name" value="Glyco_hydro_5"/>
</dbReference>
<evidence type="ECO:0000256" key="3">
    <source>
        <dbReference type="ARBA" id="ARBA00012601"/>
    </source>
</evidence>
<dbReference type="Pfam" id="PF00150">
    <property type="entry name" value="Cellulase"/>
    <property type="match status" value="1"/>
</dbReference>
<protein>
    <recommendedName>
        <fullName evidence="3">cellulase</fullName>
        <ecNumber evidence="3">3.2.1.4</ecNumber>
    </recommendedName>
</protein>
<accession>A0AAD2HIV6</accession>
<comment type="similarity">
    <text evidence="2 6">Belongs to the glycosyl hydrolase 5 (cellulase A) family.</text>
</comment>
<feature type="signal peptide" evidence="7">
    <location>
        <begin position="1"/>
        <end position="17"/>
    </location>
</feature>
<name>A0AAD2HIV6_9AGAR</name>
<dbReference type="AlphaFoldDB" id="A0AAD2HIV6"/>
<keyword evidence="10" id="KW-1185">Reference proteome</keyword>
<gene>
    <name evidence="9" type="ORF">MYCIT1_LOCUS25036</name>
</gene>
<evidence type="ECO:0000256" key="4">
    <source>
        <dbReference type="ARBA" id="ARBA00022801"/>
    </source>
</evidence>
<feature type="non-terminal residue" evidence="9">
    <location>
        <position position="1"/>
    </location>
</feature>
<proteinExistence type="inferred from homology"/>
<evidence type="ECO:0000256" key="1">
    <source>
        <dbReference type="ARBA" id="ARBA00000966"/>
    </source>
</evidence>
<comment type="catalytic activity">
    <reaction evidence="1">
        <text>Endohydrolysis of (1-&gt;4)-beta-D-glucosidic linkages in cellulose, lichenin and cereal beta-D-glucans.</text>
        <dbReference type="EC" id="3.2.1.4"/>
    </reaction>
</comment>
<reference evidence="9" key="1">
    <citation type="submission" date="2023-11" db="EMBL/GenBank/DDBJ databases">
        <authorList>
            <person name="De Vega J J."/>
            <person name="De Vega J J."/>
        </authorList>
    </citation>
    <scope>NUCLEOTIDE SEQUENCE</scope>
</reference>
<evidence type="ECO:0000313" key="10">
    <source>
        <dbReference type="Proteomes" id="UP001295794"/>
    </source>
</evidence>
<feature type="chain" id="PRO_5042202200" description="cellulase" evidence="7">
    <location>
        <begin position="18"/>
        <end position="393"/>
    </location>
</feature>
<dbReference type="Proteomes" id="UP001295794">
    <property type="component" value="Unassembled WGS sequence"/>
</dbReference>
<dbReference type="GO" id="GO:0009251">
    <property type="term" value="P:glucan catabolic process"/>
    <property type="evidence" value="ECO:0007669"/>
    <property type="project" value="TreeGrafter"/>
</dbReference>
<comment type="caution">
    <text evidence="9">The sequence shown here is derived from an EMBL/GenBank/DDBJ whole genome shotgun (WGS) entry which is preliminary data.</text>
</comment>
<keyword evidence="7" id="KW-0732">Signal</keyword>
<evidence type="ECO:0000313" key="9">
    <source>
        <dbReference type="EMBL" id="CAK5276622.1"/>
    </source>
</evidence>
<sequence>FLSPLWTSLALFAATQAKILFAGVNESGGEFGVFGTKGQGLPGRFGVDYAFINKSTIDIFVDQEKINFFRVCFLMERMAPLEYGLGSKFNETYFAEYADAVNYITNIKGAYVLIDPHNYMRYNDPSSQPFSGSVIGNVSDPTAATTAQFKSFWHELARRFVFNPKVVFGINNEPHDMPNQLLLENNQAAINGIRSAGALQLILAPGNGFTGGHSWNQSTGGNTEPSSAFMNKLHDPIFNLAIDIHEYLDIDFSGGHAECTQPGPSNLAGVTAWLKENKLKAILSEFGGGNNQNCFNYVTELVQYLNNNPEWIGWSAWAAGPLWGTSTPCCGADTGSLEPGQRNDLGQPEYVTRSRFWTLTLTLLTSAFTTVWAQSIRPNIPKNLKKFGISGLF</sequence>
<keyword evidence="4 6" id="KW-0378">Hydrolase</keyword>
<dbReference type="SUPFAM" id="SSF51445">
    <property type="entry name" value="(Trans)glycosidases"/>
    <property type="match status" value="1"/>
</dbReference>
<dbReference type="PANTHER" id="PTHR34142:SF1">
    <property type="entry name" value="GLYCOSIDE HYDROLASE FAMILY 5 DOMAIN-CONTAINING PROTEIN"/>
    <property type="match status" value="1"/>
</dbReference>
<feature type="domain" description="Glycoside hydrolase family 5" evidence="8">
    <location>
        <begin position="24"/>
        <end position="319"/>
    </location>
</feature>
<dbReference type="EMBL" id="CAVNYO010000411">
    <property type="protein sequence ID" value="CAK5276622.1"/>
    <property type="molecule type" value="Genomic_DNA"/>
</dbReference>
<keyword evidence="5 6" id="KW-0326">Glycosidase</keyword>
<dbReference type="GO" id="GO:0008810">
    <property type="term" value="F:cellulase activity"/>
    <property type="evidence" value="ECO:0007669"/>
    <property type="project" value="UniProtKB-EC"/>
</dbReference>
<evidence type="ECO:0000256" key="5">
    <source>
        <dbReference type="ARBA" id="ARBA00023295"/>
    </source>
</evidence>
<evidence type="ECO:0000259" key="8">
    <source>
        <dbReference type="Pfam" id="PF00150"/>
    </source>
</evidence>
<dbReference type="Gene3D" id="3.20.20.80">
    <property type="entry name" value="Glycosidases"/>
    <property type="match status" value="1"/>
</dbReference>
<dbReference type="PANTHER" id="PTHR34142">
    <property type="entry name" value="ENDO-BETA-1,4-GLUCANASE A"/>
    <property type="match status" value="1"/>
</dbReference>
<evidence type="ECO:0000256" key="2">
    <source>
        <dbReference type="ARBA" id="ARBA00005641"/>
    </source>
</evidence>